<accession>A0ABV1KX18</accession>
<sequence length="354" mass="38886">MGNTLQSQLQQSGNSYAVLSNSQGGQLIILEKGARVLELKTAEEASSSAFWRDPNALHNENNWNSGGDRTWISPELEYFIDDSGSYHIPAQLDPGNWKLTQTTQSLAIANMSCELQHASSSQTIQVNLEKRFTLLPNPFPRNSSALTPDSSSVSYIGYEVRTDMNLTPVSSNSKPMDRTASPSGFCNLWSIMQVPPGGQIIAPTYGSIRPLTMFSQTENIDMELLPNGLRLHCEGQSSFKLSIDALSSTGRFGYSRVLADKKSSLVVRQFSVNPSGVYPDYPSNRKNYLGSCMQFYFDGGQLGHFAELEYHSPALSIDRPGHMTDTSQVFYFEGLTSAVQDIARVMLGICSSGT</sequence>
<reference evidence="1 2" key="1">
    <citation type="journal article" date="2023" name="Genome Announc.">
        <title>Pan-Genome Analyses of the Genus Cohnella and Proposal of the Novel Species Cohnella silvisoli sp. nov., Isolated from Forest Soil.</title>
        <authorList>
            <person name="Wang C."/>
            <person name="Mao L."/>
            <person name="Bao G."/>
            <person name="Zhu H."/>
        </authorList>
    </citation>
    <scope>NUCLEOTIDE SEQUENCE [LARGE SCALE GENOMIC DNA]</scope>
    <source>
        <strain evidence="1 2">NL03-T5-1</strain>
    </source>
</reference>
<protein>
    <submittedName>
        <fullName evidence="1">Uncharacterized protein</fullName>
    </submittedName>
</protein>
<dbReference type="RefSeq" id="WP_232186791.1">
    <property type="nucleotide sequence ID" value="NZ_JAIOAP010000010.1"/>
</dbReference>
<evidence type="ECO:0000313" key="2">
    <source>
        <dbReference type="Proteomes" id="UP001493487"/>
    </source>
</evidence>
<name>A0ABV1KX18_9BACL</name>
<proteinExistence type="predicted"/>
<organism evidence="1 2">
    <name type="scientific">Cohnella silvisoli</name>
    <dbReference type="NCBI Taxonomy" id="2873699"/>
    <lineage>
        <taxon>Bacteria</taxon>
        <taxon>Bacillati</taxon>
        <taxon>Bacillota</taxon>
        <taxon>Bacilli</taxon>
        <taxon>Bacillales</taxon>
        <taxon>Paenibacillaceae</taxon>
        <taxon>Cohnella</taxon>
    </lineage>
</organism>
<gene>
    <name evidence="1" type="ORF">QJS35_19630</name>
</gene>
<dbReference type="InterPro" id="IPR046713">
    <property type="entry name" value="DUF6786"/>
</dbReference>
<dbReference type="Pfam" id="PF20583">
    <property type="entry name" value="DUF6786"/>
    <property type="match status" value="1"/>
</dbReference>
<dbReference type="EMBL" id="JASKHM010000011">
    <property type="protein sequence ID" value="MEQ4484614.1"/>
    <property type="molecule type" value="Genomic_DNA"/>
</dbReference>
<dbReference type="Proteomes" id="UP001493487">
    <property type="component" value="Unassembled WGS sequence"/>
</dbReference>
<keyword evidence="2" id="KW-1185">Reference proteome</keyword>
<evidence type="ECO:0000313" key="1">
    <source>
        <dbReference type="EMBL" id="MEQ4484614.1"/>
    </source>
</evidence>
<comment type="caution">
    <text evidence="1">The sequence shown here is derived from an EMBL/GenBank/DDBJ whole genome shotgun (WGS) entry which is preliminary data.</text>
</comment>